<dbReference type="STRING" id="4540.A0A3L6Q2J1"/>
<dbReference type="FunFam" id="1.10.600.10:FF:000007">
    <property type="entry name" value="Isoprene synthase, chloroplastic"/>
    <property type="match status" value="1"/>
</dbReference>
<comment type="cofactor">
    <cofactor evidence="2">
        <name>Mg(2+)</name>
        <dbReference type="ChEBI" id="CHEBI:18420"/>
    </cofactor>
</comment>
<gene>
    <name evidence="6" type="ORF">C2845_PM17G12920</name>
</gene>
<comment type="caution">
    <text evidence="6">The sequence shown here is derived from an EMBL/GenBank/DDBJ whole genome shotgun (WGS) entry which is preliminary data.</text>
</comment>
<dbReference type="SUPFAM" id="SSF48239">
    <property type="entry name" value="Terpenoid cyclases/Protein prenyltransferases"/>
    <property type="match status" value="1"/>
</dbReference>
<dbReference type="GO" id="GO:0016102">
    <property type="term" value="P:diterpenoid biosynthetic process"/>
    <property type="evidence" value="ECO:0007669"/>
    <property type="project" value="InterPro"/>
</dbReference>
<dbReference type="InterPro" id="IPR008949">
    <property type="entry name" value="Isoprenoid_synthase_dom_sf"/>
</dbReference>
<dbReference type="InterPro" id="IPR005630">
    <property type="entry name" value="Terpene_synthase_metal-bd"/>
</dbReference>
<feature type="domain" description="Terpene synthase N-terminal" evidence="4">
    <location>
        <begin position="1"/>
        <end position="152"/>
    </location>
</feature>
<dbReference type="EMBL" id="PQIB02000014">
    <property type="protein sequence ID" value="RLM69371.1"/>
    <property type="molecule type" value="Genomic_DNA"/>
</dbReference>
<dbReference type="InterPro" id="IPR008930">
    <property type="entry name" value="Terpenoid_cyclase/PrenylTrfase"/>
</dbReference>
<dbReference type="InterPro" id="IPR034741">
    <property type="entry name" value="Terpene_cyclase-like_1_C"/>
</dbReference>
<dbReference type="Pfam" id="PF01397">
    <property type="entry name" value="Terpene_synth"/>
    <property type="match status" value="1"/>
</dbReference>
<dbReference type="Pfam" id="PF03936">
    <property type="entry name" value="Terpene_synth_C"/>
    <property type="match status" value="1"/>
</dbReference>
<dbReference type="InterPro" id="IPR036965">
    <property type="entry name" value="Terpene_synth_N_sf"/>
</dbReference>
<feature type="domain" description="Terpene synthase metal-binding" evidence="5">
    <location>
        <begin position="210"/>
        <end position="448"/>
    </location>
</feature>
<dbReference type="AlphaFoldDB" id="A0A3L6Q2J1"/>
<evidence type="ECO:0000256" key="2">
    <source>
        <dbReference type="ARBA" id="ARBA00001946"/>
    </source>
</evidence>
<evidence type="ECO:0000256" key="3">
    <source>
        <dbReference type="ARBA" id="ARBA00022723"/>
    </source>
</evidence>
<keyword evidence="7" id="KW-1185">Reference proteome</keyword>
<organism evidence="6 7">
    <name type="scientific">Panicum miliaceum</name>
    <name type="common">Proso millet</name>
    <name type="synonym">Broomcorn millet</name>
    <dbReference type="NCBI Taxonomy" id="4540"/>
    <lineage>
        <taxon>Eukaryota</taxon>
        <taxon>Viridiplantae</taxon>
        <taxon>Streptophyta</taxon>
        <taxon>Embryophyta</taxon>
        <taxon>Tracheophyta</taxon>
        <taxon>Spermatophyta</taxon>
        <taxon>Magnoliopsida</taxon>
        <taxon>Liliopsida</taxon>
        <taxon>Poales</taxon>
        <taxon>Poaceae</taxon>
        <taxon>PACMAD clade</taxon>
        <taxon>Panicoideae</taxon>
        <taxon>Panicodae</taxon>
        <taxon>Paniceae</taxon>
        <taxon>Panicinae</taxon>
        <taxon>Panicum</taxon>
        <taxon>Panicum sect. Panicum</taxon>
    </lineage>
</organism>
<evidence type="ECO:0000256" key="1">
    <source>
        <dbReference type="ARBA" id="ARBA00001936"/>
    </source>
</evidence>
<keyword evidence="3" id="KW-0479">Metal-binding</keyword>
<dbReference type="Proteomes" id="UP000275267">
    <property type="component" value="Unassembled WGS sequence"/>
</dbReference>
<protein>
    <submittedName>
        <fullName evidence="6">Alpha-humulene synthase-like</fullName>
    </submittedName>
</protein>
<dbReference type="PANTHER" id="PTHR31225">
    <property type="entry name" value="OS04G0344100 PROTEIN-RELATED"/>
    <property type="match status" value="1"/>
</dbReference>
<dbReference type="InterPro" id="IPR001906">
    <property type="entry name" value="Terpene_synth_N"/>
</dbReference>
<dbReference type="CDD" id="cd00684">
    <property type="entry name" value="Terpene_cyclase_plant_C1"/>
    <property type="match status" value="1"/>
</dbReference>
<dbReference type="GO" id="GO:0010333">
    <property type="term" value="F:terpene synthase activity"/>
    <property type="evidence" value="ECO:0007669"/>
    <property type="project" value="InterPro"/>
</dbReference>
<comment type="cofactor">
    <cofactor evidence="1">
        <name>Mn(2+)</name>
        <dbReference type="ChEBI" id="CHEBI:29035"/>
    </cofactor>
</comment>
<evidence type="ECO:0000259" key="5">
    <source>
        <dbReference type="Pfam" id="PF03936"/>
    </source>
</evidence>
<name>A0A3L6Q2J1_PANMI</name>
<sequence length="504" mass="58644">MAERVNQLKEEVTGLFGACKNVTEKLNLVDTLQHLGIDHLFEEPIATTLSSIHNTEFNSSSLHEVALRFRLLRQHGFWVSADEFNKFKHEDGSFVNDITDDPKALLSLYNAANLLTHNEGPLEEALLFARRHLQLIQSNLKSPLDEQVGRALKIPLPRNLKREEAISYIHEYNVQDEMYNASMHELAKLEFNRLQRVHQKELKAISRWWKDLYGDIKLDYARDRIVECYFWSYSCLYEEEYARSRIVLAKLLKLISLLDDTYDEHATLEECRVLSKAIERWDERDVSLLPEYLKKFFLKVISTFREFDELLEPHEKYRSAYIRNAFQNISKRFLQEAEWSHHDYTPSFNEQVNVSVKSAGGESIAVGLLFGLGGIATKEVFEWAIRDSDTVRSCGEVSRFMDDMADFKRGRNKMDVATSVECYIKENNVTGEVALAKIASLVDDAWKTLNQELFEHRAILPIVQQVTNFARSMMFLYHDKRDGYTNSKEVKDALENHYVKHLPI</sequence>
<accession>A0A3L6Q2J1</accession>
<evidence type="ECO:0000313" key="6">
    <source>
        <dbReference type="EMBL" id="RLM69371.1"/>
    </source>
</evidence>
<evidence type="ECO:0000313" key="7">
    <source>
        <dbReference type="Proteomes" id="UP000275267"/>
    </source>
</evidence>
<dbReference type="SFLD" id="SFLDS00005">
    <property type="entry name" value="Isoprenoid_Synthase_Type_I"/>
    <property type="match status" value="1"/>
</dbReference>
<dbReference type="SUPFAM" id="SSF48576">
    <property type="entry name" value="Terpenoid synthases"/>
    <property type="match status" value="1"/>
</dbReference>
<dbReference type="Gene3D" id="1.50.10.130">
    <property type="entry name" value="Terpene synthase, N-terminal domain"/>
    <property type="match status" value="1"/>
</dbReference>
<dbReference type="SFLD" id="SFLDG01019">
    <property type="entry name" value="Terpene_Cyclase_Like_1_C_Termi"/>
    <property type="match status" value="1"/>
</dbReference>
<evidence type="ECO:0000259" key="4">
    <source>
        <dbReference type="Pfam" id="PF01397"/>
    </source>
</evidence>
<dbReference type="GO" id="GO:0000287">
    <property type="term" value="F:magnesium ion binding"/>
    <property type="evidence" value="ECO:0007669"/>
    <property type="project" value="InterPro"/>
</dbReference>
<dbReference type="OrthoDB" id="1877784at2759"/>
<reference evidence="7" key="1">
    <citation type="journal article" date="2019" name="Nat. Commun.">
        <title>The genome of broomcorn millet.</title>
        <authorList>
            <person name="Zou C."/>
            <person name="Miki D."/>
            <person name="Li D."/>
            <person name="Tang Q."/>
            <person name="Xiao L."/>
            <person name="Rajput S."/>
            <person name="Deng P."/>
            <person name="Jia W."/>
            <person name="Huang R."/>
            <person name="Zhang M."/>
            <person name="Sun Y."/>
            <person name="Hu J."/>
            <person name="Fu X."/>
            <person name="Schnable P.S."/>
            <person name="Li F."/>
            <person name="Zhang H."/>
            <person name="Feng B."/>
            <person name="Zhu X."/>
            <person name="Liu R."/>
            <person name="Schnable J.C."/>
            <person name="Zhu J.-K."/>
            <person name="Zhang H."/>
        </authorList>
    </citation>
    <scope>NUCLEOTIDE SEQUENCE [LARGE SCALE GENOMIC DNA]</scope>
</reference>
<dbReference type="Gene3D" id="1.10.600.10">
    <property type="entry name" value="Farnesyl Diphosphate Synthase"/>
    <property type="match status" value="1"/>
</dbReference>
<proteinExistence type="predicted"/>
<dbReference type="InterPro" id="IPR050148">
    <property type="entry name" value="Terpene_synthase-like"/>
</dbReference>
<dbReference type="PANTHER" id="PTHR31225:SF222">
    <property type="entry name" value="ALPHA-COPAENE SYNTHASE"/>
    <property type="match status" value="1"/>
</dbReference>
<dbReference type="InterPro" id="IPR044814">
    <property type="entry name" value="Terpene_cyclase_plant_C1"/>
</dbReference>